<feature type="compositionally biased region" description="Basic and acidic residues" evidence="1">
    <location>
        <begin position="22"/>
        <end position="51"/>
    </location>
</feature>
<keyword evidence="3" id="KW-1185">Reference proteome</keyword>
<evidence type="ECO:0000313" key="3">
    <source>
        <dbReference type="Proteomes" id="UP000548476"/>
    </source>
</evidence>
<name>A0A841FVS4_9ACTN</name>
<gene>
    <name evidence="2" type="ORF">HNR73_003948</name>
</gene>
<dbReference type="AlphaFoldDB" id="A0A841FVS4"/>
<proteinExistence type="predicted"/>
<dbReference type="Proteomes" id="UP000548476">
    <property type="component" value="Unassembled WGS sequence"/>
</dbReference>
<sequence length="51" mass="5393">MSRTTGGSAGRIHAGHLPKRGGGRDEAAAHDRQLTAREDRTVDVRHGSGET</sequence>
<evidence type="ECO:0000256" key="1">
    <source>
        <dbReference type="SAM" id="MobiDB-lite"/>
    </source>
</evidence>
<reference evidence="2 3" key="1">
    <citation type="submission" date="2020-08" db="EMBL/GenBank/DDBJ databases">
        <title>Genomic Encyclopedia of Type Strains, Phase IV (KMG-IV): sequencing the most valuable type-strain genomes for metagenomic binning, comparative biology and taxonomic classification.</title>
        <authorList>
            <person name="Goeker M."/>
        </authorList>
    </citation>
    <scope>NUCLEOTIDE SEQUENCE [LARGE SCALE GENOMIC DNA]</scope>
    <source>
        <strain evidence="2 3">YIM 65646</strain>
    </source>
</reference>
<accession>A0A841FVS4</accession>
<evidence type="ECO:0000313" key="2">
    <source>
        <dbReference type="EMBL" id="MBB6036080.1"/>
    </source>
</evidence>
<organism evidence="2 3">
    <name type="scientific">Phytomonospora endophytica</name>
    <dbReference type="NCBI Taxonomy" id="714109"/>
    <lineage>
        <taxon>Bacteria</taxon>
        <taxon>Bacillati</taxon>
        <taxon>Actinomycetota</taxon>
        <taxon>Actinomycetes</taxon>
        <taxon>Micromonosporales</taxon>
        <taxon>Micromonosporaceae</taxon>
        <taxon>Phytomonospora</taxon>
    </lineage>
</organism>
<feature type="region of interest" description="Disordered" evidence="1">
    <location>
        <begin position="1"/>
        <end position="51"/>
    </location>
</feature>
<protein>
    <submittedName>
        <fullName evidence="2">Uncharacterized protein</fullName>
    </submittedName>
</protein>
<dbReference type="EMBL" id="JACHGT010000008">
    <property type="protein sequence ID" value="MBB6036080.1"/>
    <property type="molecule type" value="Genomic_DNA"/>
</dbReference>
<dbReference type="RefSeq" id="WP_184788922.1">
    <property type="nucleotide sequence ID" value="NZ_BONT01000046.1"/>
</dbReference>
<comment type="caution">
    <text evidence="2">The sequence shown here is derived from an EMBL/GenBank/DDBJ whole genome shotgun (WGS) entry which is preliminary data.</text>
</comment>